<keyword evidence="3" id="KW-0238">DNA-binding</keyword>
<dbReference type="PANTHER" id="PTHR30408:SF12">
    <property type="entry name" value="TYPE I RESTRICTION ENZYME MJAVIII SPECIFICITY SUBUNIT"/>
    <property type="match status" value="1"/>
</dbReference>
<evidence type="ECO:0000256" key="1">
    <source>
        <dbReference type="ARBA" id="ARBA00010923"/>
    </source>
</evidence>
<dbReference type="KEGG" id="mpsy:CEK71_18130"/>
<dbReference type="GO" id="GO:0009307">
    <property type="term" value="P:DNA restriction-modification system"/>
    <property type="evidence" value="ECO:0007669"/>
    <property type="project" value="UniProtKB-KW"/>
</dbReference>
<dbReference type="CDD" id="cd17246">
    <property type="entry name" value="RMtype1_S_SonII-TRD2-CR2_like"/>
    <property type="match status" value="1"/>
</dbReference>
<feature type="domain" description="Type I restriction modification DNA specificity" evidence="4">
    <location>
        <begin position="17"/>
        <end position="193"/>
    </location>
</feature>
<name>A0A1Z4C2U0_9GAMM</name>
<dbReference type="REBASE" id="208537">
    <property type="entry name" value="S.MpsM2ORF18135P"/>
</dbReference>
<reference evidence="5 6" key="1">
    <citation type="submission" date="2017-06" db="EMBL/GenBank/DDBJ databases">
        <title>Genome Sequencing of the methanotroph Methylovulum psychrotolerants str. HV10-M2 isolated from a high-altitude environment.</title>
        <authorList>
            <person name="Mateos-Rivera A."/>
        </authorList>
    </citation>
    <scope>NUCLEOTIDE SEQUENCE [LARGE SCALE GENOMIC DNA]</scope>
    <source>
        <strain evidence="5 6">HV10_M2</strain>
    </source>
</reference>
<dbReference type="InterPro" id="IPR000055">
    <property type="entry name" value="Restrct_endonuc_typeI_TRD"/>
</dbReference>
<dbReference type="InterPro" id="IPR044946">
    <property type="entry name" value="Restrct_endonuc_typeI_TRD_sf"/>
</dbReference>
<comment type="similarity">
    <text evidence="1">Belongs to the type-I restriction system S methylase family.</text>
</comment>
<sequence length="409" mass="46580">MENTKKVPVLRFPEFSEEWVVKKIKDISTIKSGSTPLRSNKDFFKNGHIWWVKTTDLNNSNIIKTEECITELALKETSVKIYPKNSVLVAMYGGFNQIGRTGILKVDATTNQALSILNTNEKVVLPQYLLTWLNAKVNLWRKFAGSSRKDPNITGSDVAGFPISFPQISEQQKIADFLLQIDNRIEKLIKKKQLLEKYKKGVMQNIFNQELRFKDNEGNDYPDWEEKELGDISDVRDGTHDSPKYHQNGFAFITSKNLLANGSIDFENVSLISELDFNNFNKRSKVDIGDILFGMIGTIGNPVLIKTSGFAIKNVALIKEKQELKNIFLVHYLNSSLVLKQFDDVTVGNTQKFIALGKIRKLKIHIPSLPEQTKIAKFLTEIDEKINQASKQLEGTKKYKKGLLQQMFV</sequence>
<dbReference type="RefSeq" id="WP_088620699.1">
    <property type="nucleotide sequence ID" value="NZ_CP022129.1"/>
</dbReference>
<dbReference type="OrthoDB" id="398435at2"/>
<keyword evidence="2" id="KW-0680">Restriction system</keyword>
<protein>
    <recommendedName>
        <fullName evidence="4">Type I restriction modification DNA specificity domain-containing protein</fullName>
    </recommendedName>
</protein>
<dbReference type="AlphaFoldDB" id="A0A1Z4C2U0"/>
<dbReference type="GO" id="GO:0003677">
    <property type="term" value="F:DNA binding"/>
    <property type="evidence" value="ECO:0007669"/>
    <property type="project" value="UniProtKB-KW"/>
</dbReference>
<evidence type="ECO:0000313" key="5">
    <source>
        <dbReference type="EMBL" id="ASF47829.1"/>
    </source>
</evidence>
<dbReference type="PANTHER" id="PTHR30408">
    <property type="entry name" value="TYPE-1 RESTRICTION ENZYME ECOKI SPECIFICITY PROTEIN"/>
    <property type="match status" value="1"/>
</dbReference>
<organism evidence="5 6">
    <name type="scientific">Methylovulum psychrotolerans</name>
    <dbReference type="NCBI Taxonomy" id="1704499"/>
    <lineage>
        <taxon>Bacteria</taxon>
        <taxon>Pseudomonadati</taxon>
        <taxon>Pseudomonadota</taxon>
        <taxon>Gammaproteobacteria</taxon>
        <taxon>Methylococcales</taxon>
        <taxon>Methylococcaceae</taxon>
        <taxon>Methylovulum</taxon>
    </lineage>
</organism>
<gene>
    <name evidence="5" type="ORF">CEK71_18130</name>
</gene>
<dbReference type="SUPFAM" id="SSF116734">
    <property type="entry name" value="DNA methylase specificity domain"/>
    <property type="match status" value="2"/>
</dbReference>
<proteinExistence type="inferred from homology"/>
<evidence type="ECO:0000259" key="4">
    <source>
        <dbReference type="Pfam" id="PF01420"/>
    </source>
</evidence>
<dbReference type="InterPro" id="IPR052021">
    <property type="entry name" value="Type-I_RS_S_subunit"/>
</dbReference>
<dbReference type="Gene3D" id="3.90.220.20">
    <property type="entry name" value="DNA methylase specificity domains"/>
    <property type="match status" value="2"/>
</dbReference>
<feature type="domain" description="Type I restriction modification DNA specificity" evidence="4">
    <location>
        <begin position="223"/>
        <end position="391"/>
    </location>
</feature>
<dbReference type="EMBL" id="CP022129">
    <property type="protein sequence ID" value="ASF47829.1"/>
    <property type="molecule type" value="Genomic_DNA"/>
</dbReference>
<accession>A0A1Z4C2U0</accession>
<dbReference type="Pfam" id="PF01420">
    <property type="entry name" value="Methylase_S"/>
    <property type="match status" value="2"/>
</dbReference>
<evidence type="ECO:0000256" key="2">
    <source>
        <dbReference type="ARBA" id="ARBA00022747"/>
    </source>
</evidence>
<dbReference type="Gene3D" id="1.10.287.1120">
    <property type="entry name" value="Bipartite methylase S protein"/>
    <property type="match status" value="1"/>
</dbReference>
<evidence type="ECO:0000256" key="3">
    <source>
        <dbReference type="ARBA" id="ARBA00023125"/>
    </source>
</evidence>
<evidence type="ECO:0000313" key="6">
    <source>
        <dbReference type="Proteomes" id="UP000197019"/>
    </source>
</evidence>
<dbReference type="CDD" id="cd17276">
    <property type="entry name" value="RMtype1_S_Sau1132ORF3780P-TRD1-CR1_like"/>
    <property type="match status" value="1"/>
</dbReference>
<dbReference type="Proteomes" id="UP000197019">
    <property type="component" value="Chromosome"/>
</dbReference>
<keyword evidence="6" id="KW-1185">Reference proteome</keyword>